<evidence type="ECO:0000313" key="7">
    <source>
        <dbReference type="Proteomes" id="UP000239866"/>
    </source>
</evidence>
<evidence type="ECO:0000256" key="3">
    <source>
        <dbReference type="ARBA" id="ARBA00023163"/>
    </source>
</evidence>
<dbReference type="SUPFAM" id="SSF46689">
    <property type="entry name" value="Homeodomain-like"/>
    <property type="match status" value="2"/>
</dbReference>
<dbReference type="Gene3D" id="2.60.120.10">
    <property type="entry name" value="Jelly Rolls"/>
    <property type="match status" value="1"/>
</dbReference>
<dbReference type="GO" id="GO:0003700">
    <property type="term" value="F:DNA-binding transcription factor activity"/>
    <property type="evidence" value="ECO:0007669"/>
    <property type="project" value="InterPro"/>
</dbReference>
<keyword evidence="1" id="KW-0805">Transcription regulation</keyword>
<protein>
    <submittedName>
        <fullName evidence="6">AraC family transcriptional regulator</fullName>
    </submittedName>
</protein>
<reference evidence="6 7" key="1">
    <citation type="submission" date="2018-03" db="EMBL/GenBank/DDBJ databases">
        <title>Marinobacter brunus sp. nov., a marine bacterium of Gamma-proteobacteria isolated from the surface seawater of the South China Sea.</title>
        <authorList>
            <person name="Cheng H."/>
            <person name="Wu Y.-H."/>
            <person name="Xamxidin M."/>
            <person name="Xu X.-W."/>
        </authorList>
    </citation>
    <scope>NUCLEOTIDE SEQUENCE [LARGE SCALE GENOMIC DNA]</scope>
    <source>
        <strain evidence="6 7">NH169-3</strain>
    </source>
</reference>
<accession>A0A2T1KBQ7</accession>
<dbReference type="Proteomes" id="UP000239866">
    <property type="component" value="Unassembled WGS sequence"/>
</dbReference>
<evidence type="ECO:0000313" key="6">
    <source>
        <dbReference type="EMBL" id="PSF07203.1"/>
    </source>
</evidence>
<keyword evidence="7" id="KW-1185">Reference proteome</keyword>
<dbReference type="RefSeq" id="WP_106762452.1">
    <property type="nucleotide sequence ID" value="NZ_PXNP01000076.1"/>
</dbReference>
<proteinExistence type="predicted"/>
<dbReference type="Pfam" id="PF12833">
    <property type="entry name" value="HTH_18"/>
    <property type="match status" value="1"/>
</dbReference>
<dbReference type="InterPro" id="IPR050204">
    <property type="entry name" value="AraC_XylS_family_regulators"/>
</dbReference>
<dbReference type="PANTHER" id="PTHR46796:SF10">
    <property type="entry name" value="TRANSCRIPTIONAL ACTIVATOR FEAR"/>
    <property type="match status" value="1"/>
</dbReference>
<evidence type="ECO:0000256" key="2">
    <source>
        <dbReference type="ARBA" id="ARBA00023125"/>
    </source>
</evidence>
<sequence length="243" mass="27686">MTSSGVNLHLRSYDNEGKQHTHGHHQLVLPLLGKLSLSVNKTEGAVERSRAAVIPSGRDHGYFATEVNQFLVADLPEALAPALDRLPFFVELDSALLHYVRFLHSQLVIGDGSSHTEHQMLLLLIQLLQERHGDKLNLDRRVSAAKQFIDDNFHQKIIAADLATVAHLSVRQLYELFRKQMGMTPHHYLTELRMQESWRLLEQSDLDIQRIADAVGYSSLSSFSDRFSRHFGKPPGYFRRKSK</sequence>
<dbReference type="SMART" id="SM00342">
    <property type="entry name" value="HTH_ARAC"/>
    <property type="match status" value="1"/>
</dbReference>
<dbReference type="InterPro" id="IPR014710">
    <property type="entry name" value="RmlC-like_jellyroll"/>
</dbReference>
<keyword evidence="2" id="KW-0238">DNA-binding</keyword>
<feature type="domain" description="HTH araC/xylS-type" evidence="5">
    <location>
        <begin position="143"/>
        <end position="241"/>
    </location>
</feature>
<dbReference type="GO" id="GO:0043565">
    <property type="term" value="F:sequence-specific DNA binding"/>
    <property type="evidence" value="ECO:0007669"/>
    <property type="project" value="InterPro"/>
</dbReference>
<dbReference type="AlphaFoldDB" id="A0A2T1KBQ7"/>
<evidence type="ECO:0000256" key="4">
    <source>
        <dbReference type="ARBA" id="ARBA00037345"/>
    </source>
</evidence>
<evidence type="ECO:0000256" key="1">
    <source>
        <dbReference type="ARBA" id="ARBA00023015"/>
    </source>
</evidence>
<dbReference type="PROSITE" id="PS01124">
    <property type="entry name" value="HTH_ARAC_FAMILY_2"/>
    <property type="match status" value="1"/>
</dbReference>
<dbReference type="Gene3D" id="1.10.10.60">
    <property type="entry name" value="Homeodomain-like"/>
    <property type="match status" value="2"/>
</dbReference>
<dbReference type="OrthoDB" id="5740883at2"/>
<comment type="function">
    <text evidence="4">Regulatory protein of the TOL plasmid xyl operons. XylS activates the xylXYZLTEGFJQKIH operon required for the degradation of toluene, m-xylene and p-xylene.</text>
</comment>
<dbReference type="PANTHER" id="PTHR46796">
    <property type="entry name" value="HTH-TYPE TRANSCRIPTIONAL ACTIVATOR RHAS-RELATED"/>
    <property type="match status" value="1"/>
</dbReference>
<organism evidence="6 7">
    <name type="scientific">Marinobacter fuscus</name>
    <dbReference type="NCBI Taxonomy" id="2109942"/>
    <lineage>
        <taxon>Bacteria</taxon>
        <taxon>Pseudomonadati</taxon>
        <taxon>Pseudomonadota</taxon>
        <taxon>Gammaproteobacteria</taxon>
        <taxon>Pseudomonadales</taxon>
        <taxon>Marinobacteraceae</taxon>
        <taxon>Marinobacter</taxon>
    </lineage>
</organism>
<dbReference type="InterPro" id="IPR009057">
    <property type="entry name" value="Homeodomain-like_sf"/>
</dbReference>
<keyword evidence="3" id="KW-0804">Transcription</keyword>
<dbReference type="InterPro" id="IPR018060">
    <property type="entry name" value="HTH_AraC"/>
</dbReference>
<evidence type="ECO:0000259" key="5">
    <source>
        <dbReference type="PROSITE" id="PS01124"/>
    </source>
</evidence>
<gene>
    <name evidence="6" type="ORF">C7H09_10430</name>
</gene>
<dbReference type="EMBL" id="PXNP01000076">
    <property type="protein sequence ID" value="PSF07203.1"/>
    <property type="molecule type" value="Genomic_DNA"/>
</dbReference>
<name>A0A2T1KBQ7_9GAMM</name>
<comment type="caution">
    <text evidence="6">The sequence shown here is derived from an EMBL/GenBank/DDBJ whole genome shotgun (WGS) entry which is preliminary data.</text>
</comment>